<comment type="caution">
    <text evidence="1">The sequence shown here is derived from an EMBL/GenBank/DDBJ whole genome shotgun (WGS) entry which is preliminary data.</text>
</comment>
<sequence>MKWLNPGPPHPEKDHSAVKDRKVISSFFFNEELSIIMEWLKRAEIVNVKRCCNTLLRPQHAIKTRGEQPLERDSACYSGTALAYKWEPEGQIARWIQRLQEYDFEIHHRNGTSHGNADSLSRRPSKEICKHCTNAEKSSEWKQTFP</sequence>
<organism evidence="1 2">
    <name type="scientific">Araneus ventricosus</name>
    <name type="common">Orbweaver spider</name>
    <name type="synonym">Epeira ventricosa</name>
    <dbReference type="NCBI Taxonomy" id="182803"/>
    <lineage>
        <taxon>Eukaryota</taxon>
        <taxon>Metazoa</taxon>
        <taxon>Ecdysozoa</taxon>
        <taxon>Arthropoda</taxon>
        <taxon>Chelicerata</taxon>
        <taxon>Arachnida</taxon>
        <taxon>Araneae</taxon>
        <taxon>Araneomorphae</taxon>
        <taxon>Entelegynae</taxon>
        <taxon>Araneoidea</taxon>
        <taxon>Araneidae</taxon>
        <taxon>Araneus</taxon>
    </lineage>
</organism>
<accession>A0A4Y2CBS1</accession>
<dbReference type="OrthoDB" id="425619at2759"/>
<evidence type="ECO:0000313" key="2">
    <source>
        <dbReference type="Proteomes" id="UP000499080"/>
    </source>
</evidence>
<reference evidence="1 2" key="1">
    <citation type="journal article" date="2019" name="Sci. Rep.">
        <title>Orb-weaving spider Araneus ventricosus genome elucidates the spidroin gene catalogue.</title>
        <authorList>
            <person name="Kono N."/>
            <person name="Nakamura H."/>
            <person name="Ohtoshi R."/>
            <person name="Moran D.A.P."/>
            <person name="Shinohara A."/>
            <person name="Yoshida Y."/>
            <person name="Fujiwara M."/>
            <person name="Mori M."/>
            <person name="Tomita M."/>
            <person name="Arakawa K."/>
        </authorList>
    </citation>
    <scope>NUCLEOTIDE SEQUENCE [LARGE SCALE GENOMIC DNA]</scope>
</reference>
<dbReference type="EMBL" id="BGPR01000174">
    <property type="protein sequence ID" value="GBM01882.1"/>
    <property type="molecule type" value="Genomic_DNA"/>
</dbReference>
<dbReference type="AlphaFoldDB" id="A0A4Y2CBS1"/>
<gene>
    <name evidence="1" type="ORF">AVEN_219000_1</name>
</gene>
<protein>
    <submittedName>
        <fullName evidence="1">Uncharacterized protein</fullName>
    </submittedName>
</protein>
<evidence type="ECO:0000313" key="1">
    <source>
        <dbReference type="EMBL" id="GBM01882.1"/>
    </source>
</evidence>
<name>A0A4Y2CBS1_ARAVE</name>
<keyword evidence="2" id="KW-1185">Reference proteome</keyword>
<dbReference type="Proteomes" id="UP000499080">
    <property type="component" value="Unassembled WGS sequence"/>
</dbReference>
<proteinExistence type="predicted"/>